<keyword evidence="6" id="KW-0028">Amino-acid biosynthesis</keyword>
<dbReference type="InterPro" id="IPR023214">
    <property type="entry name" value="HAD_sf"/>
</dbReference>
<dbReference type="GO" id="GO:0006564">
    <property type="term" value="P:L-serine biosynthetic process"/>
    <property type="evidence" value="ECO:0007669"/>
    <property type="project" value="UniProtKB-KW"/>
</dbReference>
<protein>
    <recommendedName>
        <fullName evidence="5">Phosphoserine phosphatase</fullName>
        <ecNumber evidence="4">3.1.3.3</ecNumber>
    </recommendedName>
    <alternativeName>
        <fullName evidence="11">O-phosphoserine phosphohydrolase</fullName>
    </alternativeName>
</protein>
<evidence type="ECO:0000256" key="11">
    <source>
        <dbReference type="ARBA" id="ARBA00031693"/>
    </source>
</evidence>
<dbReference type="SFLD" id="SFLDG01137">
    <property type="entry name" value="C1.6.1:_Phosphoserine_Phosphat"/>
    <property type="match status" value="1"/>
</dbReference>
<evidence type="ECO:0000256" key="2">
    <source>
        <dbReference type="ARBA" id="ARBA00005135"/>
    </source>
</evidence>
<dbReference type="InterPro" id="IPR050582">
    <property type="entry name" value="HAD-like_SerB"/>
</dbReference>
<keyword evidence="7" id="KW-0479">Metal-binding</keyword>
<evidence type="ECO:0000256" key="10">
    <source>
        <dbReference type="ARBA" id="ARBA00023299"/>
    </source>
</evidence>
<evidence type="ECO:0000256" key="4">
    <source>
        <dbReference type="ARBA" id="ARBA00012640"/>
    </source>
</evidence>
<keyword evidence="9" id="KW-0460">Magnesium</keyword>
<feature type="active site" description="Proton donor" evidence="14">
    <location>
        <position position="10"/>
    </location>
</feature>
<dbReference type="NCBIfam" id="TIGR00338">
    <property type="entry name" value="serB"/>
    <property type="match status" value="1"/>
</dbReference>
<dbReference type="Pfam" id="PF00702">
    <property type="entry name" value="Hydrolase"/>
    <property type="match status" value="1"/>
</dbReference>
<dbReference type="AlphaFoldDB" id="A0A6G5QEA1"/>
<gene>
    <name evidence="15" type="primary">serB</name>
    <name evidence="15" type="ORF">CMUC_0162</name>
</gene>
<evidence type="ECO:0000256" key="1">
    <source>
        <dbReference type="ARBA" id="ARBA00001946"/>
    </source>
</evidence>
<comment type="catalytic activity">
    <reaction evidence="12">
        <text>O-phospho-L-serine + H2O = L-serine + phosphate</text>
        <dbReference type="Rhea" id="RHEA:21208"/>
        <dbReference type="ChEBI" id="CHEBI:15377"/>
        <dbReference type="ChEBI" id="CHEBI:33384"/>
        <dbReference type="ChEBI" id="CHEBI:43474"/>
        <dbReference type="ChEBI" id="CHEBI:57524"/>
        <dbReference type="EC" id="3.1.3.3"/>
    </reaction>
</comment>
<organism evidence="15 16">
    <name type="scientific">Campylobacter mucosalis CCUG 21559</name>
    <dbReference type="NCBI Taxonomy" id="1032067"/>
    <lineage>
        <taxon>Bacteria</taxon>
        <taxon>Pseudomonadati</taxon>
        <taxon>Campylobacterota</taxon>
        <taxon>Epsilonproteobacteria</taxon>
        <taxon>Campylobacterales</taxon>
        <taxon>Campylobacteraceae</taxon>
        <taxon>Campylobacter</taxon>
    </lineage>
</organism>
<evidence type="ECO:0000256" key="6">
    <source>
        <dbReference type="ARBA" id="ARBA00022605"/>
    </source>
</evidence>
<reference evidence="15 16" key="1">
    <citation type="submission" date="2016-07" db="EMBL/GenBank/DDBJ databases">
        <title>Comparative genomics of the Campylobacter concisus group.</title>
        <authorList>
            <person name="Miller W.G."/>
            <person name="Yee E."/>
            <person name="Chapman M.H."/>
            <person name="Huynh S."/>
            <person name="Bono J.L."/>
            <person name="On S.L.W."/>
            <person name="StLeger J."/>
            <person name="Foster G."/>
            <person name="Parker C.T."/>
        </authorList>
    </citation>
    <scope>NUCLEOTIDE SEQUENCE [LARGE SCALE GENOMIC DNA]</scope>
    <source>
        <strain evidence="15 16">CCUG 21559</strain>
    </source>
</reference>
<dbReference type="SFLD" id="SFLDG01136">
    <property type="entry name" value="C1.6:_Phosphoserine_Phosphatas"/>
    <property type="match status" value="1"/>
</dbReference>
<dbReference type="NCBIfam" id="TIGR01488">
    <property type="entry name" value="HAD-SF-IB"/>
    <property type="match status" value="1"/>
</dbReference>
<dbReference type="GO" id="GO:0036424">
    <property type="term" value="F:L-phosphoserine phosphatase activity"/>
    <property type="evidence" value="ECO:0007669"/>
    <property type="project" value="InterPro"/>
</dbReference>
<evidence type="ECO:0000256" key="3">
    <source>
        <dbReference type="ARBA" id="ARBA00009184"/>
    </source>
</evidence>
<comment type="pathway">
    <text evidence="2">Amino-acid biosynthesis; L-serine biosynthesis; L-serine from 3-phospho-D-glycerate: step 3/3.</text>
</comment>
<keyword evidence="16" id="KW-1185">Reference proteome</keyword>
<evidence type="ECO:0000256" key="12">
    <source>
        <dbReference type="ARBA" id="ARBA00048138"/>
    </source>
</evidence>
<dbReference type="SFLD" id="SFLDF00029">
    <property type="entry name" value="phosphoserine_phosphatase"/>
    <property type="match status" value="1"/>
</dbReference>
<comment type="similarity">
    <text evidence="3">Belongs to the HAD-like hydrolase superfamily. SerB family.</text>
</comment>
<evidence type="ECO:0000313" key="16">
    <source>
        <dbReference type="Proteomes" id="UP000503264"/>
    </source>
</evidence>
<evidence type="ECO:0000256" key="5">
    <source>
        <dbReference type="ARBA" id="ARBA00015196"/>
    </source>
</evidence>
<dbReference type="InterPro" id="IPR004469">
    <property type="entry name" value="PSP"/>
</dbReference>
<feature type="active site" description="Nucleophile" evidence="14">
    <location>
        <position position="8"/>
    </location>
</feature>
<comment type="catalytic activity">
    <reaction evidence="13">
        <text>O-phospho-D-serine + H2O = D-serine + phosphate</text>
        <dbReference type="Rhea" id="RHEA:24873"/>
        <dbReference type="ChEBI" id="CHEBI:15377"/>
        <dbReference type="ChEBI" id="CHEBI:35247"/>
        <dbReference type="ChEBI" id="CHEBI:43474"/>
        <dbReference type="ChEBI" id="CHEBI:58680"/>
        <dbReference type="EC" id="3.1.3.3"/>
    </reaction>
</comment>
<keyword evidence="8 15" id="KW-0378">Hydrolase</keyword>
<proteinExistence type="inferred from homology"/>
<keyword evidence="10" id="KW-0718">Serine biosynthesis</keyword>
<dbReference type="InterPro" id="IPR036412">
    <property type="entry name" value="HAD-like_sf"/>
</dbReference>
<dbReference type="PANTHER" id="PTHR43344:SF2">
    <property type="entry name" value="PHOSPHOSERINE PHOSPHATASE"/>
    <property type="match status" value="1"/>
</dbReference>
<evidence type="ECO:0000256" key="14">
    <source>
        <dbReference type="PIRSR" id="PIRSR604469-1"/>
    </source>
</evidence>
<evidence type="ECO:0000256" key="7">
    <source>
        <dbReference type="ARBA" id="ARBA00022723"/>
    </source>
</evidence>
<dbReference type="UniPathway" id="UPA00135">
    <property type="reaction ID" value="UER00198"/>
</dbReference>
<dbReference type="SFLD" id="SFLDS00003">
    <property type="entry name" value="Haloacid_Dehalogenase"/>
    <property type="match status" value="2"/>
</dbReference>
<dbReference type="GO" id="GO:0000287">
    <property type="term" value="F:magnesium ion binding"/>
    <property type="evidence" value="ECO:0007669"/>
    <property type="project" value="TreeGrafter"/>
</dbReference>
<evidence type="ECO:0000256" key="8">
    <source>
        <dbReference type="ARBA" id="ARBA00022801"/>
    </source>
</evidence>
<dbReference type="SUPFAM" id="SSF56784">
    <property type="entry name" value="HAD-like"/>
    <property type="match status" value="1"/>
</dbReference>
<dbReference type="SFLD" id="SFLDG01129">
    <property type="entry name" value="C1.5:_HAD__Beta-PGM__Phosphata"/>
    <property type="match status" value="1"/>
</dbReference>
<evidence type="ECO:0000256" key="13">
    <source>
        <dbReference type="ARBA" id="ARBA00048523"/>
    </source>
</evidence>
<dbReference type="EC" id="3.1.3.3" evidence="4"/>
<dbReference type="Proteomes" id="UP000503264">
    <property type="component" value="Chromosome"/>
</dbReference>
<dbReference type="GO" id="GO:0005737">
    <property type="term" value="C:cytoplasm"/>
    <property type="evidence" value="ECO:0007669"/>
    <property type="project" value="TreeGrafter"/>
</dbReference>
<accession>A0A6G5QEA1</accession>
<evidence type="ECO:0000313" key="15">
    <source>
        <dbReference type="EMBL" id="QCD43981.1"/>
    </source>
</evidence>
<dbReference type="Gene3D" id="3.40.50.1000">
    <property type="entry name" value="HAD superfamily/HAD-like"/>
    <property type="match status" value="1"/>
</dbReference>
<dbReference type="PANTHER" id="PTHR43344">
    <property type="entry name" value="PHOSPHOSERINE PHOSPHATASE"/>
    <property type="match status" value="1"/>
</dbReference>
<dbReference type="RefSeq" id="WP_171993282.1">
    <property type="nucleotide sequence ID" value="NZ_CP012542.1"/>
</dbReference>
<dbReference type="EMBL" id="CP012542">
    <property type="protein sequence ID" value="QCD43981.1"/>
    <property type="molecule type" value="Genomic_DNA"/>
</dbReference>
<name>A0A6G5QEA1_9BACT</name>
<comment type="cofactor">
    <cofactor evidence="1">
        <name>Mg(2+)</name>
        <dbReference type="ChEBI" id="CHEBI:18420"/>
    </cofactor>
</comment>
<evidence type="ECO:0000256" key="9">
    <source>
        <dbReference type="ARBA" id="ARBA00022842"/>
    </source>
</evidence>
<sequence>MIKLCVFDFDATLIDSETIDELAIAYGVIDEVREITIKAMAGEFDFYESLQTRVQKLAGMKLEDVVRVCENLKPTNGAAELVKGLKQLGIKVVVFSGGFQIATDMFRDKIGYDESFANTLHEKNGVLTGLVNGGLTFSNSKGQMIQRVQNLLGVTPEETMCVGDGANDISMFAHAKISVAFCAKDILKKHATHCVDVRDMREILKIVG</sequence>